<comment type="caution">
    <text evidence="2">The sequence shown here is derived from an EMBL/GenBank/DDBJ whole genome shotgun (WGS) entry which is preliminary data.</text>
</comment>
<sequence>MTTTFSPETNLGITTSWLPLTTSWIPPTGCGRSNVGDDEDAEPLFDYDSFKDLNYISCQAREIGIWWSKVTPYLLDSNTISGKNVWSVGPFQCPLSYTVAATTTVKPGIIDIACCPSNVIFTATRDMTISALHVNGRNFVSIPPSTSLPIPLATSFPQPFTTQPVPLSAPPKHLLTKSKIIGISFAVIIPILLFLALGVWIFRKRQSQRTSRDVDDLPRALGYRNELPGDDQRFEIDGRLKVSELGEKQAHELCVVETAVELPADFTWGDLAGKEVVSQKGDLEKLKEGEKSNK</sequence>
<accession>A0A9N9KVX7</accession>
<feature type="transmembrane region" description="Helical" evidence="1">
    <location>
        <begin position="180"/>
        <end position="202"/>
    </location>
</feature>
<proteinExistence type="predicted"/>
<protein>
    <submittedName>
        <fullName evidence="2">Uncharacterized protein</fullName>
    </submittedName>
</protein>
<keyword evidence="3" id="KW-1185">Reference proteome</keyword>
<keyword evidence="1" id="KW-0812">Transmembrane</keyword>
<keyword evidence="1" id="KW-0472">Membrane</keyword>
<dbReference type="AlphaFoldDB" id="A0A9N9KVX7"/>
<dbReference type="EMBL" id="CAJVRL010000057">
    <property type="protein sequence ID" value="CAG8954791.1"/>
    <property type="molecule type" value="Genomic_DNA"/>
</dbReference>
<dbReference type="OrthoDB" id="4497263at2759"/>
<evidence type="ECO:0000313" key="2">
    <source>
        <dbReference type="EMBL" id="CAG8954791.1"/>
    </source>
</evidence>
<evidence type="ECO:0000256" key="1">
    <source>
        <dbReference type="SAM" id="Phobius"/>
    </source>
</evidence>
<keyword evidence="1" id="KW-1133">Transmembrane helix</keyword>
<dbReference type="Proteomes" id="UP000696280">
    <property type="component" value="Unassembled WGS sequence"/>
</dbReference>
<name>A0A9N9KVX7_9HELO</name>
<reference evidence="2" key="1">
    <citation type="submission" date="2021-07" db="EMBL/GenBank/DDBJ databases">
        <authorList>
            <person name="Durling M."/>
        </authorList>
    </citation>
    <scope>NUCLEOTIDE SEQUENCE</scope>
</reference>
<gene>
    <name evidence="2" type="ORF">HYFRA_00004716</name>
</gene>
<organism evidence="2 3">
    <name type="scientific">Hymenoscyphus fraxineus</name>
    <dbReference type="NCBI Taxonomy" id="746836"/>
    <lineage>
        <taxon>Eukaryota</taxon>
        <taxon>Fungi</taxon>
        <taxon>Dikarya</taxon>
        <taxon>Ascomycota</taxon>
        <taxon>Pezizomycotina</taxon>
        <taxon>Leotiomycetes</taxon>
        <taxon>Helotiales</taxon>
        <taxon>Helotiaceae</taxon>
        <taxon>Hymenoscyphus</taxon>
    </lineage>
</organism>
<evidence type="ECO:0000313" key="3">
    <source>
        <dbReference type="Proteomes" id="UP000696280"/>
    </source>
</evidence>